<evidence type="ECO:0008006" key="7">
    <source>
        <dbReference type="Google" id="ProtNLM"/>
    </source>
</evidence>
<dbReference type="EMBL" id="BAAABX010000007">
    <property type="protein sequence ID" value="GAA0388582.1"/>
    <property type="molecule type" value="Genomic_DNA"/>
</dbReference>
<keyword evidence="3" id="KW-0238">DNA-binding</keyword>
<evidence type="ECO:0000313" key="5">
    <source>
        <dbReference type="EMBL" id="GAA0388582.1"/>
    </source>
</evidence>
<comment type="similarity">
    <text evidence="1">Belongs to the BlaI transcriptional regulatory family.</text>
</comment>
<dbReference type="InterPro" id="IPR036390">
    <property type="entry name" value="WH_DNA-bd_sf"/>
</dbReference>
<accession>A0ABN0YA47</accession>
<protein>
    <recommendedName>
        <fullName evidence="7">BlaI/MecI/CopY family transcriptional regulator</fullName>
    </recommendedName>
</protein>
<dbReference type="Proteomes" id="UP001500879">
    <property type="component" value="Unassembled WGS sequence"/>
</dbReference>
<gene>
    <name evidence="5" type="ORF">GCM10010357_06570</name>
</gene>
<dbReference type="Gene3D" id="1.10.10.10">
    <property type="entry name" value="Winged helix-like DNA-binding domain superfamily/Winged helix DNA-binding domain"/>
    <property type="match status" value="1"/>
</dbReference>
<organism evidence="5 6">
    <name type="scientific">Streptomyces luteireticuli</name>
    <dbReference type="NCBI Taxonomy" id="173858"/>
    <lineage>
        <taxon>Bacteria</taxon>
        <taxon>Bacillati</taxon>
        <taxon>Actinomycetota</taxon>
        <taxon>Actinomycetes</taxon>
        <taxon>Kitasatosporales</taxon>
        <taxon>Streptomycetaceae</taxon>
        <taxon>Streptomyces</taxon>
    </lineage>
</organism>
<dbReference type="RefSeq" id="WP_344019581.1">
    <property type="nucleotide sequence ID" value="NZ_BAAABX010000007.1"/>
</dbReference>
<keyword evidence="2" id="KW-0805">Transcription regulation</keyword>
<name>A0ABN0YA47_9ACTN</name>
<evidence type="ECO:0000256" key="4">
    <source>
        <dbReference type="ARBA" id="ARBA00023163"/>
    </source>
</evidence>
<dbReference type="InterPro" id="IPR036388">
    <property type="entry name" value="WH-like_DNA-bd_sf"/>
</dbReference>
<evidence type="ECO:0000256" key="3">
    <source>
        <dbReference type="ARBA" id="ARBA00023125"/>
    </source>
</evidence>
<proteinExistence type="inferred from homology"/>
<dbReference type="InterPro" id="IPR005650">
    <property type="entry name" value="BlaI_family"/>
</dbReference>
<dbReference type="Pfam" id="PF03965">
    <property type="entry name" value="Penicillinase_R"/>
    <property type="match status" value="1"/>
</dbReference>
<reference evidence="5 6" key="1">
    <citation type="journal article" date="2019" name="Int. J. Syst. Evol. Microbiol.">
        <title>The Global Catalogue of Microorganisms (GCM) 10K type strain sequencing project: providing services to taxonomists for standard genome sequencing and annotation.</title>
        <authorList>
            <consortium name="The Broad Institute Genomics Platform"/>
            <consortium name="The Broad Institute Genome Sequencing Center for Infectious Disease"/>
            <person name="Wu L."/>
            <person name="Ma J."/>
        </authorList>
    </citation>
    <scope>NUCLEOTIDE SEQUENCE [LARGE SCALE GENOMIC DNA]</scope>
    <source>
        <strain evidence="5 6">JCM 4788</strain>
    </source>
</reference>
<evidence type="ECO:0000256" key="1">
    <source>
        <dbReference type="ARBA" id="ARBA00011046"/>
    </source>
</evidence>
<keyword evidence="6" id="KW-1185">Reference proteome</keyword>
<evidence type="ECO:0000256" key="2">
    <source>
        <dbReference type="ARBA" id="ARBA00023015"/>
    </source>
</evidence>
<sequence length="73" mass="8092">MRTSTRRRANGTLECEVLAALQRAGGPLTPREVQEELPGALTYCTVVTILRRLHGKRVLTRVRRGLAFAYAAV</sequence>
<dbReference type="SUPFAM" id="SSF46785">
    <property type="entry name" value="Winged helix' DNA-binding domain"/>
    <property type="match status" value="1"/>
</dbReference>
<comment type="caution">
    <text evidence="5">The sequence shown here is derived from an EMBL/GenBank/DDBJ whole genome shotgun (WGS) entry which is preliminary data.</text>
</comment>
<evidence type="ECO:0000313" key="6">
    <source>
        <dbReference type="Proteomes" id="UP001500879"/>
    </source>
</evidence>
<keyword evidence="4" id="KW-0804">Transcription</keyword>